<dbReference type="EMBL" id="CAJNBJ010000017">
    <property type="protein sequence ID" value="CAE6778313.1"/>
    <property type="molecule type" value="Genomic_DNA"/>
</dbReference>
<evidence type="ECO:0000313" key="2">
    <source>
        <dbReference type="EMBL" id="CAE6778313.1"/>
    </source>
</evidence>
<proteinExistence type="predicted"/>
<dbReference type="Gene3D" id="1.10.260.40">
    <property type="entry name" value="lambda repressor-like DNA-binding domains"/>
    <property type="match status" value="1"/>
</dbReference>
<dbReference type="PANTHER" id="PTHR43236:SF1">
    <property type="entry name" value="BLL7220 PROTEIN"/>
    <property type="match status" value="1"/>
</dbReference>
<reference evidence="2 3" key="1">
    <citation type="submission" date="2021-02" db="EMBL/GenBank/DDBJ databases">
        <authorList>
            <person name="Han P."/>
        </authorList>
    </citation>
    <scope>NUCLEOTIDE SEQUENCE [LARGE SCALE GENOMIC DNA]</scope>
    <source>
        <strain evidence="2">Candidatus Nitrospira sp. ZN2</strain>
    </source>
</reference>
<protein>
    <submittedName>
        <fullName evidence="2">Peptidase_M78 domain-containing protein</fullName>
    </submittedName>
</protein>
<dbReference type="SMART" id="SM00530">
    <property type="entry name" value="HTH_XRE"/>
    <property type="match status" value="1"/>
</dbReference>
<keyword evidence="3" id="KW-1185">Reference proteome</keyword>
<name>A0ABN7M066_9BACT</name>
<organism evidence="2 3">
    <name type="scientific">Nitrospira defluvii</name>
    <dbReference type="NCBI Taxonomy" id="330214"/>
    <lineage>
        <taxon>Bacteria</taxon>
        <taxon>Pseudomonadati</taxon>
        <taxon>Nitrospirota</taxon>
        <taxon>Nitrospiria</taxon>
        <taxon>Nitrospirales</taxon>
        <taxon>Nitrospiraceae</taxon>
        <taxon>Nitrospira</taxon>
    </lineage>
</organism>
<evidence type="ECO:0000259" key="1">
    <source>
        <dbReference type="PROSITE" id="PS50943"/>
    </source>
</evidence>
<dbReference type="InterPro" id="IPR010982">
    <property type="entry name" value="Lambda_DNA-bd_dom_sf"/>
</dbReference>
<evidence type="ECO:0000313" key="3">
    <source>
        <dbReference type="Proteomes" id="UP000675880"/>
    </source>
</evidence>
<comment type="caution">
    <text evidence="2">The sequence shown here is derived from an EMBL/GenBank/DDBJ whole genome shotgun (WGS) entry which is preliminary data.</text>
</comment>
<accession>A0ABN7M066</accession>
<dbReference type="InterPro" id="IPR052345">
    <property type="entry name" value="Rad_response_metalloprotease"/>
</dbReference>
<dbReference type="PROSITE" id="PS50943">
    <property type="entry name" value="HTH_CROC1"/>
    <property type="match status" value="1"/>
</dbReference>
<dbReference type="CDD" id="cd00093">
    <property type="entry name" value="HTH_XRE"/>
    <property type="match status" value="1"/>
</dbReference>
<dbReference type="Proteomes" id="UP000675880">
    <property type="component" value="Unassembled WGS sequence"/>
</dbReference>
<sequence length="409" mass="46138">MLKQILDSAKLDLQTSAELLGVSPKIFQEWVAGNRSIPDSMVSRLSTVLGVSPLTLRSTRSEQRQQGDVAPAIWFKFRGNGLTDVDREYVLLIRHLGYYFDQLEQATDSRATGWQLIFENIRRETDLQAPPREQGRQAARIFRQLSGLDKGKTGIGEAFRGNLRNRGVLIIESPMPESSVEGCCFYLGATSLERPCLFSNSYKRTWFRGNHILLHELAHAIFDAYTDGASIDLFPLQNQEAQSSLSEERAQAFAQESLAPRDVLIHMSSTLGLNLHALTPKQLATLIAKTHTEQKTVISAALSNDLISPEEAEQYARFDIASDLSELSVRALTTEQFLKRHDSKKDEWRDRRNTTIYSRTLRLPANYIKRVVEATVAGQISPSKAAEFLMIDESTFYSRFGSQMPEYVE</sequence>
<dbReference type="RefSeq" id="WP_213043425.1">
    <property type="nucleotide sequence ID" value="NZ_CAJNBJ010000017.1"/>
</dbReference>
<dbReference type="InterPro" id="IPR001387">
    <property type="entry name" value="Cro/C1-type_HTH"/>
</dbReference>
<dbReference type="SUPFAM" id="SSF47413">
    <property type="entry name" value="lambda repressor-like DNA-binding domains"/>
    <property type="match status" value="1"/>
</dbReference>
<feature type="domain" description="HTH cro/C1-type" evidence="1">
    <location>
        <begin position="2"/>
        <end position="56"/>
    </location>
</feature>
<dbReference type="PANTHER" id="PTHR43236">
    <property type="entry name" value="ANTITOXIN HIGA1"/>
    <property type="match status" value="1"/>
</dbReference>
<gene>
    <name evidence="2" type="ORF">NSPZN2_40628</name>
</gene>